<dbReference type="Gramene" id="rna15834">
    <property type="protein sequence ID" value="RHN67627.1"/>
    <property type="gene ID" value="gene15834"/>
</dbReference>
<reference evidence="2 5" key="1">
    <citation type="journal article" date="2011" name="Nature">
        <title>The Medicago genome provides insight into the evolution of rhizobial symbioses.</title>
        <authorList>
            <person name="Young N.D."/>
            <person name="Debelle F."/>
            <person name="Oldroyd G.E."/>
            <person name="Geurts R."/>
            <person name="Cannon S.B."/>
            <person name="Udvardi M.K."/>
            <person name="Benedito V.A."/>
            <person name="Mayer K.F."/>
            <person name="Gouzy J."/>
            <person name="Schoof H."/>
            <person name="Van de Peer Y."/>
            <person name="Proost S."/>
            <person name="Cook D.R."/>
            <person name="Meyers B.C."/>
            <person name="Spannagl M."/>
            <person name="Cheung F."/>
            <person name="De Mita S."/>
            <person name="Krishnakumar V."/>
            <person name="Gundlach H."/>
            <person name="Zhou S."/>
            <person name="Mudge J."/>
            <person name="Bharti A.K."/>
            <person name="Murray J.D."/>
            <person name="Naoumkina M.A."/>
            <person name="Rosen B."/>
            <person name="Silverstein K.A."/>
            <person name="Tang H."/>
            <person name="Rombauts S."/>
            <person name="Zhao P.X."/>
            <person name="Zhou P."/>
            <person name="Barbe V."/>
            <person name="Bardou P."/>
            <person name="Bechner M."/>
            <person name="Bellec A."/>
            <person name="Berger A."/>
            <person name="Berges H."/>
            <person name="Bidwell S."/>
            <person name="Bisseling T."/>
            <person name="Choisne N."/>
            <person name="Couloux A."/>
            <person name="Denny R."/>
            <person name="Deshpande S."/>
            <person name="Dai X."/>
            <person name="Doyle J.J."/>
            <person name="Dudez A.M."/>
            <person name="Farmer A.D."/>
            <person name="Fouteau S."/>
            <person name="Franken C."/>
            <person name="Gibelin C."/>
            <person name="Gish J."/>
            <person name="Goldstein S."/>
            <person name="Gonzalez A.J."/>
            <person name="Green P.J."/>
            <person name="Hallab A."/>
            <person name="Hartog M."/>
            <person name="Hua A."/>
            <person name="Humphray S.J."/>
            <person name="Jeong D.H."/>
            <person name="Jing Y."/>
            <person name="Jocker A."/>
            <person name="Kenton S.M."/>
            <person name="Kim D.J."/>
            <person name="Klee K."/>
            <person name="Lai H."/>
            <person name="Lang C."/>
            <person name="Lin S."/>
            <person name="Macmil S.L."/>
            <person name="Magdelenat G."/>
            <person name="Matthews L."/>
            <person name="McCorrison J."/>
            <person name="Monaghan E.L."/>
            <person name="Mun J.H."/>
            <person name="Najar F.Z."/>
            <person name="Nicholson C."/>
            <person name="Noirot C."/>
            <person name="O'Bleness M."/>
            <person name="Paule C.R."/>
            <person name="Poulain J."/>
            <person name="Prion F."/>
            <person name="Qin B."/>
            <person name="Qu C."/>
            <person name="Retzel E.F."/>
            <person name="Riddle C."/>
            <person name="Sallet E."/>
            <person name="Samain S."/>
            <person name="Samson N."/>
            <person name="Sanders I."/>
            <person name="Saurat O."/>
            <person name="Scarpelli C."/>
            <person name="Schiex T."/>
            <person name="Segurens B."/>
            <person name="Severin A.J."/>
            <person name="Sherrier D.J."/>
            <person name="Shi R."/>
            <person name="Sims S."/>
            <person name="Singer S.R."/>
            <person name="Sinharoy S."/>
            <person name="Sterck L."/>
            <person name="Viollet A."/>
            <person name="Wang B.B."/>
            <person name="Wang K."/>
            <person name="Wang M."/>
            <person name="Wang X."/>
            <person name="Warfsmann J."/>
            <person name="Weissenbach J."/>
            <person name="White D.D."/>
            <person name="White J.D."/>
            <person name="Wiley G.B."/>
            <person name="Wincker P."/>
            <person name="Xing Y."/>
            <person name="Yang L."/>
            <person name="Yao Z."/>
            <person name="Ying F."/>
            <person name="Zhai J."/>
            <person name="Zhou L."/>
            <person name="Zuber A."/>
            <person name="Denarie J."/>
            <person name="Dixon R.A."/>
            <person name="May G.D."/>
            <person name="Schwartz D.C."/>
            <person name="Rogers J."/>
            <person name="Quetier F."/>
            <person name="Town C.D."/>
            <person name="Roe B.A."/>
        </authorList>
    </citation>
    <scope>NUCLEOTIDE SEQUENCE [LARGE SCALE GENOMIC DNA]</scope>
    <source>
        <strain evidence="2">A17</strain>
        <strain evidence="4 5">cv. Jemalong A17</strain>
    </source>
</reference>
<dbReference type="EnsemblPlants" id="KEH34262">
    <property type="protein sequence ID" value="KEH34262"/>
    <property type="gene ID" value="MTR_3g463810"/>
</dbReference>
<organism evidence="2 5">
    <name type="scientific">Medicago truncatula</name>
    <name type="common">Barrel medic</name>
    <name type="synonym">Medicago tribuloides</name>
    <dbReference type="NCBI Taxonomy" id="3880"/>
    <lineage>
        <taxon>Eukaryota</taxon>
        <taxon>Viridiplantae</taxon>
        <taxon>Streptophyta</taxon>
        <taxon>Embryophyta</taxon>
        <taxon>Tracheophyta</taxon>
        <taxon>Spermatophyta</taxon>
        <taxon>Magnoliopsida</taxon>
        <taxon>eudicotyledons</taxon>
        <taxon>Gunneridae</taxon>
        <taxon>Pentapetalae</taxon>
        <taxon>rosids</taxon>
        <taxon>fabids</taxon>
        <taxon>Fabales</taxon>
        <taxon>Fabaceae</taxon>
        <taxon>Papilionoideae</taxon>
        <taxon>50 kb inversion clade</taxon>
        <taxon>NPAAA clade</taxon>
        <taxon>Hologalegina</taxon>
        <taxon>IRL clade</taxon>
        <taxon>Trifolieae</taxon>
        <taxon>Medicago</taxon>
    </lineage>
</organism>
<dbReference type="Proteomes" id="UP000265566">
    <property type="component" value="Chromosome 3"/>
</dbReference>
<evidence type="ECO:0000313" key="2">
    <source>
        <dbReference type="EMBL" id="KEH34262.1"/>
    </source>
</evidence>
<name>A0A072UXF9_MEDTR</name>
<evidence type="ECO:0000313" key="4">
    <source>
        <dbReference type="EnsemblPlants" id="KEH34262"/>
    </source>
</evidence>
<accession>A0A072UXF9</accession>
<reference evidence="4" key="3">
    <citation type="submission" date="2015-04" db="UniProtKB">
        <authorList>
            <consortium name="EnsemblPlants"/>
        </authorList>
    </citation>
    <scope>IDENTIFICATION</scope>
    <source>
        <strain evidence="4">cv. Jemalong A17</strain>
    </source>
</reference>
<gene>
    <name evidence="2" type="ordered locus">MTR_3g463810</name>
    <name evidence="3" type="ORF">MtrunA17_Chr3g0104711</name>
</gene>
<dbReference type="Proteomes" id="UP000002051">
    <property type="component" value="Chromosome 3"/>
</dbReference>
<feature type="transmembrane region" description="Helical" evidence="1">
    <location>
        <begin position="37"/>
        <end position="60"/>
    </location>
</feature>
<reference evidence="2 5" key="2">
    <citation type="journal article" date="2014" name="BMC Genomics">
        <title>An improved genome release (version Mt4.0) for the model legume Medicago truncatula.</title>
        <authorList>
            <person name="Tang H."/>
            <person name="Krishnakumar V."/>
            <person name="Bidwell S."/>
            <person name="Rosen B."/>
            <person name="Chan A."/>
            <person name="Zhou S."/>
            <person name="Gentzbittel L."/>
            <person name="Childs K.L."/>
            <person name="Yandell M."/>
            <person name="Gundlach H."/>
            <person name="Mayer K.F."/>
            <person name="Schwartz D.C."/>
            <person name="Town C.D."/>
        </authorList>
    </citation>
    <scope>GENOME REANNOTATION</scope>
    <source>
        <strain evidence="2">A17</strain>
        <strain evidence="4 5">cv. Jemalong A17</strain>
    </source>
</reference>
<keyword evidence="1" id="KW-0472">Membrane</keyword>
<feature type="transmembrane region" description="Helical" evidence="1">
    <location>
        <begin position="12"/>
        <end position="31"/>
    </location>
</feature>
<dbReference type="HOGENOM" id="CLU_2609631_0_0_1"/>
<keyword evidence="1" id="KW-1133">Transmembrane helix</keyword>
<dbReference type="AlphaFoldDB" id="A0A072UXF9"/>
<sequence length="79" mass="8339">MAMLLLSFGDFHLRCLTIILVGPDAVVVVVLCGGEAVVVVVVMCGVVGDSVDMVLAVWIIPSRGRLFYSGPFSLSMVVV</sequence>
<evidence type="ECO:0000256" key="1">
    <source>
        <dbReference type="SAM" id="Phobius"/>
    </source>
</evidence>
<evidence type="ECO:0000313" key="3">
    <source>
        <dbReference type="EMBL" id="RHN67627.1"/>
    </source>
</evidence>
<keyword evidence="5" id="KW-1185">Reference proteome</keyword>
<dbReference type="EMBL" id="CM001219">
    <property type="protein sequence ID" value="KEH34262.1"/>
    <property type="molecule type" value="Genomic_DNA"/>
</dbReference>
<evidence type="ECO:0000313" key="5">
    <source>
        <dbReference type="Proteomes" id="UP000002051"/>
    </source>
</evidence>
<reference evidence="3" key="4">
    <citation type="journal article" date="2018" name="Nat. Plants">
        <title>Whole-genome landscape of Medicago truncatula symbiotic genes.</title>
        <authorList>
            <person name="Pecrix Y."/>
            <person name="Gamas P."/>
            <person name="Carrere S."/>
        </authorList>
    </citation>
    <scope>NUCLEOTIDE SEQUENCE</scope>
    <source>
        <tissue evidence="3">Leaves</tissue>
    </source>
</reference>
<proteinExistence type="predicted"/>
<keyword evidence="1 2" id="KW-0812">Transmembrane</keyword>
<dbReference type="EMBL" id="PSQE01000003">
    <property type="protein sequence ID" value="RHN67627.1"/>
    <property type="molecule type" value="Genomic_DNA"/>
</dbReference>
<protein>
    <submittedName>
        <fullName evidence="2">Transmembrane protein, putative</fullName>
    </submittedName>
</protein>